<name>A0A0L6UY51_9BASI</name>
<organism evidence="2 3">
    <name type="scientific">Puccinia sorghi</name>
    <dbReference type="NCBI Taxonomy" id="27349"/>
    <lineage>
        <taxon>Eukaryota</taxon>
        <taxon>Fungi</taxon>
        <taxon>Dikarya</taxon>
        <taxon>Basidiomycota</taxon>
        <taxon>Pucciniomycotina</taxon>
        <taxon>Pucciniomycetes</taxon>
        <taxon>Pucciniales</taxon>
        <taxon>Pucciniaceae</taxon>
        <taxon>Puccinia</taxon>
    </lineage>
</organism>
<evidence type="ECO:0000313" key="2">
    <source>
        <dbReference type="EMBL" id="KNZ52800.1"/>
    </source>
</evidence>
<dbReference type="VEuPathDB" id="FungiDB:VP01_3443g1"/>
<protein>
    <submittedName>
        <fullName evidence="2">Uncharacterized protein</fullName>
    </submittedName>
</protein>
<comment type="caution">
    <text evidence="2">The sequence shown here is derived from an EMBL/GenBank/DDBJ whole genome shotgun (WGS) entry which is preliminary data.</text>
</comment>
<accession>A0A0L6UY51</accession>
<feature type="transmembrane region" description="Helical" evidence="1">
    <location>
        <begin position="60"/>
        <end position="79"/>
    </location>
</feature>
<evidence type="ECO:0000256" key="1">
    <source>
        <dbReference type="SAM" id="Phobius"/>
    </source>
</evidence>
<dbReference type="Proteomes" id="UP000037035">
    <property type="component" value="Unassembled WGS sequence"/>
</dbReference>
<reference evidence="2 3" key="1">
    <citation type="submission" date="2015-08" db="EMBL/GenBank/DDBJ databases">
        <title>Next Generation Sequencing and Analysis of the Genome of Puccinia sorghi L Schw, the Causal Agent of Maize Common Rust.</title>
        <authorList>
            <person name="Rochi L."/>
            <person name="Burguener G."/>
            <person name="Darino M."/>
            <person name="Turjanski A."/>
            <person name="Kreff E."/>
            <person name="Dieguez M.J."/>
            <person name="Sacco F."/>
        </authorList>
    </citation>
    <scope>NUCLEOTIDE SEQUENCE [LARGE SCALE GENOMIC DNA]</scope>
    <source>
        <strain evidence="2 3">RO10H11247</strain>
    </source>
</reference>
<keyword evidence="3" id="KW-1185">Reference proteome</keyword>
<keyword evidence="1" id="KW-0472">Membrane</keyword>
<gene>
    <name evidence="2" type="ORF">VP01_3443g1</name>
</gene>
<keyword evidence="1" id="KW-1133">Transmembrane helix</keyword>
<evidence type="ECO:0000313" key="3">
    <source>
        <dbReference type="Proteomes" id="UP000037035"/>
    </source>
</evidence>
<proteinExistence type="predicted"/>
<dbReference type="EMBL" id="LAVV01008439">
    <property type="protein sequence ID" value="KNZ52800.1"/>
    <property type="molecule type" value="Genomic_DNA"/>
</dbReference>
<sequence>MTPIAIPNFENWDMIPCTIKQVIHSLKTKDSSFELGWRATELIQFSILMSLPALGLARGFSNWIIFSLCTFLHLAIYHITRNIGCQVQFLYLFLFFWHWTQSLKLIELGLVAGKSLKKFDLCGLKLQRPSQQSTRNVFRGHLLIYEIRNAKIPLYQNLVYTHPGPGKTDILHCKNNLLNFLQLTCRMLQPSCHPNSTFCTVAVHQCLVESLLEKGWSNNRSFLVLISTTNSPTSGNTTKTEHPQKCTQLPQTHNKINKMNSNSTQSPSAPTITGIDPIILQMTKNEDGQYIFQLKAPKNFIYSSSNAMLNSIQNIARTKVKAMSAHILARYKGAPSNLTMTNLGFFLPFGFIFIGSWWEVSTILSQFFLFLISMNDISILFSSPQTRLRWMAVSAILSDDLSQCYIGSSARHNVHSMLCRRKAMLHQQCPLLNGTHLM</sequence>
<dbReference type="AlphaFoldDB" id="A0A0L6UY51"/>
<keyword evidence="1" id="KW-0812">Transmembrane</keyword>